<dbReference type="Pfam" id="PF02515">
    <property type="entry name" value="CoA_transf_3"/>
    <property type="match status" value="1"/>
</dbReference>
<dbReference type="InterPro" id="IPR050483">
    <property type="entry name" value="CoA-transferase_III_domain"/>
</dbReference>
<accession>A0A6G8PWB8</accession>
<dbReference type="AlphaFoldDB" id="A0A6G8PWB8"/>
<dbReference type="Gene3D" id="3.40.50.10540">
    <property type="entry name" value="Crotonobetainyl-coa:carnitine coa-transferase, domain 1"/>
    <property type="match status" value="1"/>
</dbReference>
<dbReference type="KEGG" id="rmar:GBA65_08055"/>
<dbReference type="InterPro" id="IPR023606">
    <property type="entry name" value="CoA-Trfase_III_dom_1_sf"/>
</dbReference>
<dbReference type="SUPFAM" id="SSF89796">
    <property type="entry name" value="CoA-transferase family III (CaiB/BaiF)"/>
    <property type="match status" value="1"/>
</dbReference>
<evidence type="ECO:0000313" key="2">
    <source>
        <dbReference type="EMBL" id="QIN78483.1"/>
    </source>
</evidence>
<keyword evidence="3" id="KW-1185">Reference proteome</keyword>
<dbReference type="PANTHER" id="PTHR48207:SF3">
    <property type="entry name" value="SUCCINATE--HYDROXYMETHYLGLUTARATE COA-TRANSFERASE"/>
    <property type="match status" value="1"/>
</dbReference>
<dbReference type="EMBL" id="CP045121">
    <property type="protein sequence ID" value="QIN78483.1"/>
    <property type="molecule type" value="Genomic_DNA"/>
</dbReference>
<evidence type="ECO:0000313" key="3">
    <source>
        <dbReference type="Proteomes" id="UP000502706"/>
    </source>
</evidence>
<dbReference type="Gene3D" id="3.30.1540.10">
    <property type="entry name" value="formyl-coa transferase, domain 3"/>
    <property type="match status" value="1"/>
</dbReference>
<reference evidence="2 3" key="1">
    <citation type="submission" date="2019-10" db="EMBL/GenBank/DDBJ databases">
        <title>Rubrobacter sp nov SCSIO 52915 isolated from a deep-sea sediment in the South China Sea.</title>
        <authorList>
            <person name="Chen R.W."/>
        </authorList>
    </citation>
    <scope>NUCLEOTIDE SEQUENCE [LARGE SCALE GENOMIC DNA]</scope>
    <source>
        <strain evidence="2 3">SCSIO 52915</strain>
    </source>
</reference>
<protein>
    <submittedName>
        <fullName evidence="2">CoA transferase</fullName>
    </submittedName>
</protein>
<dbReference type="InterPro" id="IPR044855">
    <property type="entry name" value="CoA-Trfase_III_dom3_sf"/>
</dbReference>
<gene>
    <name evidence="2" type="ORF">GBA65_08055</name>
</gene>
<dbReference type="Proteomes" id="UP000502706">
    <property type="component" value="Chromosome"/>
</dbReference>
<organism evidence="2 3">
    <name type="scientific">Rubrobacter marinus</name>
    <dbReference type="NCBI Taxonomy" id="2653852"/>
    <lineage>
        <taxon>Bacteria</taxon>
        <taxon>Bacillati</taxon>
        <taxon>Actinomycetota</taxon>
        <taxon>Rubrobacteria</taxon>
        <taxon>Rubrobacterales</taxon>
        <taxon>Rubrobacteraceae</taxon>
        <taxon>Rubrobacter</taxon>
    </lineage>
</organism>
<dbReference type="GO" id="GO:0008410">
    <property type="term" value="F:CoA-transferase activity"/>
    <property type="evidence" value="ECO:0007669"/>
    <property type="project" value="TreeGrafter"/>
</dbReference>
<dbReference type="PANTHER" id="PTHR48207">
    <property type="entry name" value="SUCCINATE--HYDROXYMETHYLGLUTARATE COA-TRANSFERASE"/>
    <property type="match status" value="1"/>
</dbReference>
<name>A0A6G8PWB8_9ACTN</name>
<dbReference type="RefSeq" id="WP_166396161.1">
    <property type="nucleotide sequence ID" value="NZ_CP045121.1"/>
</dbReference>
<keyword evidence="1 2" id="KW-0808">Transferase</keyword>
<proteinExistence type="predicted"/>
<dbReference type="InterPro" id="IPR003673">
    <property type="entry name" value="CoA-Trfase_fam_III"/>
</dbReference>
<evidence type="ECO:0000256" key="1">
    <source>
        <dbReference type="ARBA" id="ARBA00022679"/>
    </source>
</evidence>
<sequence length="399" mass="42793">MNDGRLPLEGVRIVAVEQYGALPFGTMQLADLGAEVIKVEDPALGGDVSRSVGPYADDGDSLFYQSLNRNKKSVSLSLRSESGRRILHDLVRVSDAVANNLRGDLPAKMGLTYETLGEVNPRIVAASLTGFGLTGPRFSQPGYDYLAQALAGWMSVTGEPDDPPTRCGLSVVDFMSGMAAALGIVSAVFGARESGRGTDVDVSLLDVAVSNLNYLAAWYLNEGYLPPRAPNGGHPSLVPSQRFATGDGYMYIMCNKEKFWGNLCDALERPEWKEDPRYRDFAARYEHREGLLPALQEVLLGRTTAEWIETFGDAVPCAPVNTIPGALSEPQLSARDMILEVPHEGRGVVKEISCPIKVSGAPVPARAAPTMGGDTEYVLKEILGYADVDVGELAKGEAG</sequence>